<dbReference type="OrthoDB" id="9790975at2"/>
<evidence type="ECO:0000259" key="3">
    <source>
        <dbReference type="Pfam" id="PF03358"/>
    </source>
</evidence>
<dbReference type="InterPro" id="IPR029039">
    <property type="entry name" value="Flavoprotein-like_sf"/>
</dbReference>
<dbReference type="Gene3D" id="3.40.50.360">
    <property type="match status" value="1"/>
</dbReference>
<dbReference type="eggNOG" id="COG0655">
    <property type="taxonomic scope" value="Bacteria"/>
</dbReference>
<organism evidence="4 5">
    <name type="scientific">Ruminiclostridium cellulolyticum (strain ATCC 35319 / DSM 5812 / JCM 6584 / H10)</name>
    <name type="common">Clostridium cellulolyticum</name>
    <dbReference type="NCBI Taxonomy" id="394503"/>
    <lineage>
        <taxon>Bacteria</taxon>
        <taxon>Bacillati</taxon>
        <taxon>Bacillota</taxon>
        <taxon>Clostridia</taxon>
        <taxon>Eubacteriales</taxon>
        <taxon>Oscillospiraceae</taxon>
        <taxon>Ruminiclostridium</taxon>
    </lineage>
</organism>
<reference evidence="4 5" key="1">
    <citation type="submission" date="2009-01" db="EMBL/GenBank/DDBJ databases">
        <title>Complete sequence of Clostridium cellulolyticum H10.</title>
        <authorList>
            <consortium name="US DOE Joint Genome Institute"/>
            <person name="Lucas S."/>
            <person name="Copeland A."/>
            <person name="Lapidus A."/>
            <person name="Glavina del Rio T."/>
            <person name="Dalin E."/>
            <person name="Tice H."/>
            <person name="Bruce D."/>
            <person name="Goodwin L."/>
            <person name="Pitluck S."/>
            <person name="Chertkov O."/>
            <person name="Saunders E."/>
            <person name="Brettin T."/>
            <person name="Detter J.C."/>
            <person name="Han C."/>
            <person name="Larimer F."/>
            <person name="Land M."/>
            <person name="Hauser L."/>
            <person name="Kyrpides N."/>
            <person name="Ivanova N."/>
            <person name="Zhou J."/>
            <person name="Richardson P."/>
        </authorList>
    </citation>
    <scope>NUCLEOTIDE SEQUENCE [LARGE SCALE GENOMIC DNA]</scope>
    <source>
        <strain evidence="5">ATCC 35319 / DSM 5812 / JCM 6584 / H10</strain>
    </source>
</reference>
<evidence type="ECO:0000313" key="5">
    <source>
        <dbReference type="Proteomes" id="UP000001349"/>
    </source>
</evidence>
<dbReference type="STRING" id="394503.Ccel_0549"/>
<evidence type="ECO:0000256" key="2">
    <source>
        <dbReference type="ARBA" id="ARBA00022643"/>
    </source>
</evidence>
<dbReference type="PANTHER" id="PTHR43278">
    <property type="entry name" value="NAD(P)H-DEPENDENT FMN-CONTAINING OXIDOREDUCTASE YWQN-RELATED"/>
    <property type="match status" value="1"/>
</dbReference>
<dbReference type="InterPro" id="IPR051796">
    <property type="entry name" value="ISF_SsuE-like"/>
</dbReference>
<dbReference type="GO" id="GO:0016491">
    <property type="term" value="F:oxidoreductase activity"/>
    <property type="evidence" value="ECO:0007669"/>
    <property type="project" value="InterPro"/>
</dbReference>
<evidence type="ECO:0000256" key="1">
    <source>
        <dbReference type="ARBA" id="ARBA00022630"/>
    </source>
</evidence>
<dbReference type="InterPro" id="IPR005025">
    <property type="entry name" value="FMN_Rdtase-like_dom"/>
</dbReference>
<gene>
    <name evidence="4" type="ordered locus">Ccel_0549</name>
</gene>
<dbReference type="PANTHER" id="PTHR43278:SF1">
    <property type="entry name" value="IRON-SULFUR FLAVOPROTEIN MJ1083"/>
    <property type="match status" value="1"/>
</dbReference>
<dbReference type="Pfam" id="PF03358">
    <property type="entry name" value="FMN_red"/>
    <property type="match status" value="1"/>
</dbReference>
<keyword evidence="2" id="KW-0288">FMN</keyword>
<dbReference type="RefSeq" id="WP_015924103.1">
    <property type="nucleotide sequence ID" value="NC_011898.1"/>
</dbReference>
<dbReference type="HOGENOM" id="CLU_050993_3_0_9"/>
<feature type="domain" description="NADPH-dependent FMN reductase-like" evidence="3">
    <location>
        <begin position="1"/>
        <end position="153"/>
    </location>
</feature>
<sequence length="199" mass="21498">MYIVGLNGSPNADGNTAFLVKKVLEECETRGAKTILLNVGKIMQEQKCGFCTVCSNPCTGNCYKGTKLEEAFEILRNADGVVVASPVYFGSVSAQLKAMFDKTRKVRSNKGLYNKVGLCVAVGASQYGGEETTIKAMHDMMLVNGMIIVGDGYIDDNCGHHGVCATRPSKDDEQAVKRAVMSAKRLIEVCKATEIIRQS</sequence>
<protein>
    <submittedName>
        <fullName evidence="4">NADPH-dependent FMN reductase</fullName>
    </submittedName>
</protein>
<keyword evidence="5" id="KW-1185">Reference proteome</keyword>
<dbReference type="EMBL" id="CP001348">
    <property type="protein sequence ID" value="ACL74931.1"/>
    <property type="molecule type" value="Genomic_DNA"/>
</dbReference>
<name>B8I6N9_RUMCH</name>
<keyword evidence="1" id="KW-0285">Flavoprotein</keyword>
<dbReference type="Proteomes" id="UP000001349">
    <property type="component" value="Chromosome"/>
</dbReference>
<accession>B8I6N9</accession>
<dbReference type="AlphaFoldDB" id="B8I6N9"/>
<dbReference type="KEGG" id="cce:Ccel_0549"/>
<proteinExistence type="predicted"/>
<evidence type="ECO:0000313" key="4">
    <source>
        <dbReference type="EMBL" id="ACL74931.1"/>
    </source>
</evidence>
<dbReference type="SUPFAM" id="SSF52218">
    <property type="entry name" value="Flavoproteins"/>
    <property type="match status" value="1"/>
</dbReference>